<evidence type="ECO:0000313" key="7">
    <source>
        <dbReference type="EMBL" id="AGS49471.1"/>
    </source>
</evidence>
<dbReference type="SUPFAM" id="SSF53335">
    <property type="entry name" value="S-adenosyl-L-methionine-dependent methyltransferases"/>
    <property type="match status" value="1"/>
</dbReference>
<dbReference type="InterPro" id="IPR029063">
    <property type="entry name" value="SAM-dependent_MTases_sf"/>
</dbReference>
<sequence length="343" mass="37360">MSSSTANHPKTGGPTGTRRQIDPADYVVPFTFRVVCDLGVADHLADGPLSVEDLARLTNTHAPSLYRALRALASRGIFTEVRPQVFDLTPLAEPLRSDLPDSLREAYPFIPADIQAWAALDYSIRTGKAAFDHVHGKGYFEYMAEHPDECAKFDASQQAITRREVESVSAYDWDTFSTVVDVGGGNGAFLAGLLVNNPSLRGTVFDQPHVVTGAAKVLADHGVADRCDAVGGSFFESVPAGADAYLLKRIMFAWSEEESVTLLRTIRAAMHDKSRLLLIEPILEPGDTFNPGKLYDIVLLVLAGGGSRSIEQLEKLFAQADLKLERIVPTRLHPIVEIAPVLH</sequence>
<dbReference type="SUPFAM" id="SSF46785">
    <property type="entry name" value="Winged helix' DNA-binding domain"/>
    <property type="match status" value="1"/>
</dbReference>
<dbReference type="InterPro" id="IPR036390">
    <property type="entry name" value="WH_DNA-bd_sf"/>
</dbReference>
<dbReference type="PANTHER" id="PTHR43712:SF2">
    <property type="entry name" value="O-METHYLTRANSFERASE CICE"/>
    <property type="match status" value="1"/>
</dbReference>
<dbReference type="GO" id="GO:0032259">
    <property type="term" value="P:methylation"/>
    <property type="evidence" value="ECO:0007669"/>
    <property type="project" value="UniProtKB-KW"/>
</dbReference>
<dbReference type="Gene3D" id="1.10.10.10">
    <property type="entry name" value="Winged helix-like DNA-binding domain superfamily/Winged helix DNA-binding domain"/>
    <property type="match status" value="1"/>
</dbReference>
<dbReference type="EMBL" id="KF264545">
    <property type="protein sequence ID" value="AGS49471.1"/>
    <property type="molecule type" value="Genomic_DNA"/>
</dbReference>
<evidence type="ECO:0000256" key="3">
    <source>
        <dbReference type="ARBA" id="ARBA00022691"/>
    </source>
</evidence>
<dbReference type="AlphaFoldDB" id="S5TU49"/>
<proteinExistence type="predicted"/>
<keyword evidence="3" id="KW-0949">S-adenosyl-L-methionine</keyword>
<protein>
    <submittedName>
        <fullName evidence="7">O-methyltransferase, family 2</fullName>
    </submittedName>
</protein>
<evidence type="ECO:0000259" key="5">
    <source>
        <dbReference type="Pfam" id="PF00891"/>
    </source>
</evidence>
<name>S5TU49_9BACT</name>
<dbReference type="Pfam" id="PF00891">
    <property type="entry name" value="Methyltransf_2"/>
    <property type="match status" value="1"/>
</dbReference>
<dbReference type="GO" id="GO:0046983">
    <property type="term" value="F:protein dimerization activity"/>
    <property type="evidence" value="ECO:0007669"/>
    <property type="project" value="InterPro"/>
</dbReference>
<evidence type="ECO:0000256" key="4">
    <source>
        <dbReference type="SAM" id="MobiDB-lite"/>
    </source>
</evidence>
<dbReference type="PIRSF" id="PIRSF005739">
    <property type="entry name" value="O-mtase"/>
    <property type="match status" value="1"/>
</dbReference>
<dbReference type="InterPro" id="IPR012967">
    <property type="entry name" value="COMT_dimerisation"/>
</dbReference>
<evidence type="ECO:0000259" key="6">
    <source>
        <dbReference type="Pfam" id="PF08100"/>
    </source>
</evidence>
<dbReference type="InterPro" id="IPR036388">
    <property type="entry name" value="WH-like_DNA-bd_sf"/>
</dbReference>
<dbReference type="Gene3D" id="1.10.287.1350">
    <property type="match status" value="1"/>
</dbReference>
<dbReference type="PANTHER" id="PTHR43712">
    <property type="entry name" value="PUTATIVE (AFU_ORTHOLOGUE AFUA_4G14580)-RELATED"/>
    <property type="match status" value="1"/>
</dbReference>
<evidence type="ECO:0000256" key="1">
    <source>
        <dbReference type="ARBA" id="ARBA00022603"/>
    </source>
</evidence>
<feature type="domain" description="O-methyltransferase C-terminal" evidence="5">
    <location>
        <begin position="117"/>
        <end position="320"/>
    </location>
</feature>
<dbReference type="Gene3D" id="3.40.50.150">
    <property type="entry name" value="Vaccinia Virus protein VP39"/>
    <property type="match status" value="1"/>
</dbReference>
<evidence type="ECO:0000256" key="2">
    <source>
        <dbReference type="ARBA" id="ARBA00022679"/>
    </source>
</evidence>
<dbReference type="GO" id="GO:0008171">
    <property type="term" value="F:O-methyltransferase activity"/>
    <property type="evidence" value="ECO:0007669"/>
    <property type="project" value="InterPro"/>
</dbReference>
<dbReference type="Pfam" id="PF08100">
    <property type="entry name" value="Dimerisation"/>
    <property type="match status" value="1"/>
</dbReference>
<dbReference type="PROSITE" id="PS51683">
    <property type="entry name" value="SAM_OMT_II"/>
    <property type="match status" value="1"/>
</dbReference>
<accession>S5TU49</accession>
<reference evidence="7" key="1">
    <citation type="journal article" date="2013" name="Proc. Natl. Acad. Sci. U.S.A.">
        <title>Mapping gene clusters within arrayed metagenomic libraries to expand the structural diversity of biomedically relevant natural products.</title>
        <authorList>
            <person name="Owen J.G."/>
            <person name="Reddy B.V."/>
            <person name="Ternei M.A."/>
            <person name="Charlop-Powers Z."/>
            <person name="Calle P.Y."/>
            <person name="Kim J.H."/>
            <person name="Brady S.F."/>
        </authorList>
    </citation>
    <scope>NUCLEOTIDE SEQUENCE</scope>
</reference>
<keyword evidence="1 7" id="KW-0489">Methyltransferase</keyword>
<dbReference type="InterPro" id="IPR016461">
    <property type="entry name" value="COMT-like"/>
</dbReference>
<feature type="domain" description="O-methyltransferase dimerisation" evidence="6">
    <location>
        <begin position="26"/>
        <end position="93"/>
    </location>
</feature>
<keyword evidence="2 7" id="KW-0808">Transferase</keyword>
<dbReference type="InterPro" id="IPR001077">
    <property type="entry name" value="COMT_C"/>
</dbReference>
<organism evidence="7">
    <name type="scientific">uncultured bacterium esnapd6</name>
    <dbReference type="NCBI Taxonomy" id="1366613"/>
    <lineage>
        <taxon>Bacteria</taxon>
        <taxon>environmental samples</taxon>
    </lineage>
</organism>
<feature type="region of interest" description="Disordered" evidence="4">
    <location>
        <begin position="1"/>
        <end position="20"/>
    </location>
</feature>